<evidence type="ECO:0000313" key="9">
    <source>
        <dbReference type="EMBL" id="QQM68222.1"/>
    </source>
</evidence>
<evidence type="ECO:0000256" key="1">
    <source>
        <dbReference type="ARBA" id="ARBA00010688"/>
    </source>
</evidence>
<dbReference type="PROSITE" id="PS00583">
    <property type="entry name" value="PFKB_KINASES_1"/>
    <property type="match status" value="1"/>
</dbReference>
<evidence type="ECO:0000313" key="10">
    <source>
        <dbReference type="Proteomes" id="UP000595895"/>
    </source>
</evidence>
<keyword evidence="3" id="KW-0547">Nucleotide-binding</keyword>
<dbReference type="PANTHER" id="PTHR46566:SF5">
    <property type="entry name" value="1-PHOSPHOFRUCTOKINASE"/>
    <property type="match status" value="1"/>
</dbReference>
<dbReference type="KEGG" id="awe:JG540_05225"/>
<evidence type="ECO:0000259" key="8">
    <source>
        <dbReference type="Pfam" id="PF00294"/>
    </source>
</evidence>
<dbReference type="PRINTS" id="PR00990">
    <property type="entry name" value="RIBOKINASE"/>
</dbReference>
<keyword evidence="2 6" id="KW-0808">Transferase</keyword>
<evidence type="ECO:0000256" key="6">
    <source>
        <dbReference type="PIRNR" id="PIRNR000535"/>
    </source>
</evidence>
<gene>
    <name evidence="9" type="ORF">JG540_05225</name>
</gene>
<evidence type="ECO:0000256" key="4">
    <source>
        <dbReference type="ARBA" id="ARBA00022777"/>
    </source>
</evidence>
<dbReference type="GO" id="GO:0005829">
    <property type="term" value="C:cytosol"/>
    <property type="evidence" value="ECO:0007669"/>
    <property type="project" value="TreeGrafter"/>
</dbReference>
<sequence>MPQIVVATPNPAIDITYAVPQPRLGQVHRVSSIVRRAGGKGLNVAAVLAQLGVRSRVTGFLGGRGGGELRELVRDWPVDQDWVDLGEACPTRSSVAVRADDGSVTVFNEAGPTTTSDHWDALTRTVSQALAPQDVLVVSGSCPPGTSSQDLASLLTAARERGARTVLDTSGPLLVACSGLADVVKPNREELSQATGTTDLAAGAKALLENGTGAVVVSDGPRGMYLFAGGSAGGAWHADAPDVPVVNPTGAGDSAVAALAAGLWRSPGVLGARALVEAVALSVAAVVTPVAGVVDLPTYERLRSQVTAQVVDAAAQA</sequence>
<dbReference type="InterPro" id="IPR029056">
    <property type="entry name" value="Ribokinase-like"/>
</dbReference>
<evidence type="ECO:0000256" key="7">
    <source>
        <dbReference type="RuleBase" id="RU003704"/>
    </source>
</evidence>
<dbReference type="AlphaFoldDB" id="A0A7T7MC74"/>
<feature type="domain" description="Carbohydrate kinase PfkB" evidence="8">
    <location>
        <begin position="13"/>
        <end position="282"/>
    </location>
</feature>
<keyword evidence="10" id="KW-1185">Reference proteome</keyword>
<comment type="similarity">
    <text evidence="1 7">Belongs to the carbohydrate kinase PfkB family.</text>
</comment>
<evidence type="ECO:0000256" key="2">
    <source>
        <dbReference type="ARBA" id="ARBA00022679"/>
    </source>
</evidence>
<dbReference type="PIRSF" id="PIRSF000535">
    <property type="entry name" value="1PFK/6PFK/LacC"/>
    <property type="match status" value="1"/>
</dbReference>
<organism evidence="9 10">
    <name type="scientific">Actinomyces weissii</name>
    <dbReference type="NCBI Taxonomy" id="675090"/>
    <lineage>
        <taxon>Bacteria</taxon>
        <taxon>Bacillati</taxon>
        <taxon>Actinomycetota</taxon>
        <taxon>Actinomycetes</taxon>
        <taxon>Actinomycetales</taxon>
        <taxon>Actinomycetaceae</taxon>
        <taxon>Actinomyces</taxon>
    </lineage>
</organism>
<dbReference type="GO" id="GO:0008443">
    <property type="term" value="F:phosphofructokinase activity"/>
    <property type="evidence" value="ECO:0007669"/>
    <property type="project" value="TreeGrafter"/>
</dbReference>
<dbReference type="EMBL" id="CP066802">
    <property type="protein sequence ID" value="QQM68222.1"/>
    <property type="molecule type" value="Genomic_DNA"/>
</dbReference>
<dbReference type="RefSeq" id="WP_200277864.1">
    <property type="nucleotide sequence ID" value="NZ_CP066802.1"/>
</dbReference>
<dbReference type="Gene3D" id="3.40.1190.20">
    <property type="match status" value="1"/>
</dbReference>
<dbReference type="InterPro" id="IPR011611">
    <property type="entry name" value="PfkB_dom"/>
</dbReference>
<dbReference type="InterPro" id="IPR002173">
    <property type="entry name" value="Carboh/pur_kinase_PfkB_CS"/>
</dbReference>
<dbReference type="InterPro" id="IPR017583">
    <property type="entry name" value="Tagatose/fructose_Pkinase"/>
</dbReference>
<dbReference type="PROSITE" id="PS00584">
    <property type="entry name" value="PFKB_KINASES_2"/>
    <property type="match status" value="1"/>
</dbReference>
<evidence type="ECO:0000256" key="5">
    <source>
        <dbReference type="ARBA" id="ARBA00022840"/>
    </source>
</evidence>
<proteinExistence type="inferred from homology"/>
<dbReference type="GO" id="GO:0005524">
    <property type="term" value="F:ATP binding"/>
    <property type="evidence" value="ECO:0007669"/>
    <property type="project" value="UniProtKB-KW"/>
</dbReference>
<keyword evidence="4 7" id="KW-0418">Kinase</keyword>
<name>A0A7T7MC74_9ACTO</name>
<dbReference type="Pfam" id="PF00294">
    <property type="entry name" value="PfkB"/>
    <property type="match status" value="1"/>
</dbReference>
<dbReference type="Proteomes" id="UP000595895">
    <property type="component" value="Chromosome"/>
</dbReference>
<keyword evidence="5" id="KW-0067">ATP-binding</keyword>
<reference evidence="9 10" key="1">
    <citation type="submission" date="2020-12" db="EMBL/GenBank/DDBJ databases">
        <authorList>
            <person name="Zhou J."/>
        </authorList>
    </citation>
    <scope>NUCLEOTIDE SEQUENCE [LARGE SCALE GENOMIC DNA]</scope>
    <source>
        <strain evidence="9 10">CCUG 61299</strain>
    </source>
</reference>
<accession>A0A7T7MC74</accession>
<dbReference type="CDD" id="cd01164">
    <property type="entry name" value="FruK_PfkB_like"/>
    <property type="match status" value="1"/>
</dbReference>
<dbReference type="NCBIfam" id="TIGR03168">
    <property type="entry name" value="1-PFK"/>
    <property type="match status" value="1"/>
</dbReference>
<evidence type="ECO:0000256" key="3">
    <source>
        <dbReference type="ARBA" id="ARBA00022741"/>
    </source>
</evidence>
<dbReference type="InterPro" id="IPR002139">
    <property type="entry name" value="Ribo/fructo_kinase"/>
</dbReference>
<protein>
    <submittedName>
        <fullName evidence="9">1-phosphofructokinase family hexose kinase</fullName>
    </submittedName>
</protein>
<dbReference type="SUPFAM" id="SSF53613">
    <property type="entry name" value="Ribokinase-like"/>
    <property type="match status" value="1"/>
</dbReference>
<dbReference type="PANTHER" id="PTHR46566">
    <property type="entry name" value="1-PHOSPHOFRUCTOKINASE-RELATED"/>
    <property type="match status" value="1"/>
</dbReference>